<keyword evidence="2 4" id="KW-0175">Coiled coil</keyword>
<organism evidence="8">
    <name type="scientific">Drosophila grimshawi</name>
    <name type="common">Hawaiian fruit fly</name>
    <name type="synonym">Idiomyia grimshawi</name>
    <dbReference type="NCBI Taxonomy" id="7222"/>
    <lineage>
        <taxon>Eukaryota</taxon>
        <taxon>Metazoa</taxon>
        <taxon>Ecdysozoa</taxon>
        <taxon>Arthropoda</taxon>
        <taxon>Hexapoda</taxon>
        <taxon>Insecta</taxon>
        <taxon>Pterygota</taxon>
        <taxon>Neoptera</taxon>
        <taxon>Endopterygota</taxon>
        <taxon>Diptera</taxon>
        <taxon>Brachycera</taxon>
        <taxon>Muscomorpha</taxon>
        <taxon>Ephydroidea</taxon>
        <taxon>Drosophilidae</taxon>
        <taxon>Drosophila</taxon>
        <taxon>Hawaiian Drosophila</taxon>
    </lineage>
</organism>
<accession>B4J5C0</accession>
<dbReference type="HOGENOM" id="CLU_022739_0_0_1"/>
<dbReference type="FunCoup" id="B4J5C0">
    <property type="interactions" value="1"/>
</dbReference>
<comment type="subcellular location">
    <subcellularLocation>
        <location evidence="1">Cell projection</location>
        <location evidence="1">Cilium</location>
    </subcellularLocation>
</comment>
<feature type="coiled-coil region" evidence="4">
    <location>
        <begin position="341"/>
        <end position="390"/>
    </location>
</feature>
<feature type="compositionally biased region" description="Basic and acidic residues" evidence="5">
    <location>
        <begin position="225"/>
        <end position="246"/>
    </location>
</feature>
<dbReference type="GO" id="GO:0036064">
    <property type="term" value="C:ciliary basal body"/>
    <property type="evidence" value="ECO:0007669"/>
    <property type="project" value="TreeGrafter"/>
</dbReference>
<evidence type="ECO:0000259" key="6">
    <source>
        <dbReference type="Pfam" id="PF13870"/>
    </source>
</evidence>
<feature type="compositionally biased region" description="Basic and acidic residues" evidence="5">
    <location>
        <begin position="48"/>
        <end position="60"/>
    </location>
</feature>
<sequence length="681" mass="78628">MDTESEQPTNVGRTSSNQSAVNPENVPDKAADEAADVAADEAADEFQELDHSETPVDPREASTLTAVDQPDRLSAQATQPQTEEEKKAERRARLKQNRYQRFTINDEFIESAQDEIIQIEEQKLEDEEQAELKENESDSSVGRSKKVEESDVETAMHGMMAEDVEVDEILFTDEEEDEDEDVDNRGPAKNDAIGAKANFLMNFEFPSLSDISEEQEIVEVEHMTEAVSSQHRETKGKFVHPLRRESSSSSSHDTVPVAVPVTAIVADDHSESDEESETETDDSLDFNDSIFDIKTPAADEEDVIDVFVKFQASHIDVIPFEESADVVEARKLKQEALQIAIDFLNELFDNVVNKVENVNEEYILRNKFDKLKLQEKLAELRDKLMYEKELCTYLNMKMCDYYKRMKNVRVFSTLPGDIYVKEKQRYLNALMQLDYVKSVAAETKKKNAILMSSVLMDLTHVQNIVMYTEEHFEELMVRTLCTNKSDLFKRIIERELRQMSQKRNEISDDRLYLISRKHTLGRITDKITKLEQINEDLCMDDFINIQNQVAALDKKIEERNNDLKKLRLNYHTELHLTQHNREKALALDSKLDVAKLNLEIMQKKQDQLRECLYKAKLERSNIRKVHSDLSFQGGLLSMPALMFDYDETVERVRAKQASVKELKETFKHITQRILELETRIT</sequence>
<dbReference type="PANTHER" id="PTHR15654">
    <property type="entry name" value="COILED-COIL DOMAIN-CONTAINING PROTEIN 113-RELATED"/>
    <property type="match status" value="1"/>
</dbReference>
<evidence type="ECO:0000256" key="2">
    <source>
        <dbReference type="ARBA" id="ARBA00023054"/>
    </source>
</evidence>
<dbReference type="GO" id="GO:0060271">
    <property type="term" value="P:cilium assembly"/>
    <property type="evidence" value="ECO:0007669"/>
    <property type="project" value="TreeGrafter"/>
</dbReference>
<dbReference type="STRING" id="7222.B4J5C0"/>
<keyword evidence="3" id="KW-0966">Cell projection</keyword>
<feature type="compositionally biased region" description="Acidic residues" evidence="5">
    <location>
        <begin position="270"/>
        <end position="285"/>
    </location>
</feature>
<proteinExistence type="predicted"/>
<gene>
    <name evidence="7" type="primary">Dgri\GH20278</name>
    <name evidence="7" type="ORF">Dgri_GH20278</name>
</gene>
<dbReference type="PhylomeDB" id="B4J5C0"/>
<feature type="region of interest" description="Disordered" evidence="5">
    <location>
        <begin position="1"/>
        <end position="92"/>
    </location>
</feature>
<evidence type="ECO:0000256" key="3">
    <source>
        <dbReference type="ARBA" id="ARBA00023273"/>
    </source>
</evidence>
<evidence type="ECO:0000256" key="4">
    <source>
        <dbReference type="SAM" id="Coils"/>
    </source>
</evidence>
<name>B4J5C0_DROGR</name>
<dbReference type="GO" id="GO:0005930">
    <property type="term" value="C:axoneme"/>
    <property type="evidence" value="ECO:0007669"/>
    <property type="project" value="TreeGrafter"/>
</dbReference>
<dbReference type="EMBL" id="CH916367">
    <property type="protein sequence ID" value="EDW01762.1"/>
    <property type="molecule type" value="Genomic_DNA"/>
</dbReference>
<dbReference type="InterPro" id="IPR025254">
    <property type="entry name" value="CCDC113/CCDC96_CC"/>
</dbReference>
<dbReference type="AlphaFoldDB" id="B4J5C0"/>
<evidence type="ECO:0000313" key="7">
    <source>
        <dbReference type="EMBL" id="EDW01762.1"/>
    </source>
</evidence>
<dbReference type="OrthoDB" id="10254794at2759"/>
<dbReference type="eggNOG" id="ENOG502SGZY">
    <property type="taxonomic scope" value="Eukaryota"/>
</dbReference>
<feature type="compositionally biased region" description="Acidic residues" evidence="5">
    <location>
        <begin position="33"/>
        <end position="47"/>
    </location>
</feature>
<dbReference type="PANTHER" id="PTHR15654:SF1">
    <property type="entry name" value="COILED-COIL DOMAIN-CONTAINING PROTEIN 96"/>
    <property type="match status" value="1"/>
</dbReference>
<dbReference type="InterPro" id="IPR051885">
    <property type="entry name" value="CC_CF"/>
</dbReference>
<dbReference type="Proteomes" id="UP000001070">
    <property type="component" value="Unassembled WGS sequence"/>
</dbReference>
<feature type="region of interest" description="Disordered" evidence="5">
    <location>
        <begin position="119"/>
        <end position="164"/>
    </location>
</feature>
<dbReference type="Pfam" id="PF13870">
    <property type="entry name" value="CCDC113_CCDC96_CC"/>
    <property type="match status" value="1"/>
</dbReference>
<feature type="region of interest" description="Disordered" evidence="5">
    <location>
        <begin position="225"/>
        <end position="254"/>
    </location>
</feature>
<feature type="domain" description="CCDC113/CCDC96 coiled-coil" evidence="6">
    <location>
        <begin position="499"/>
        <end position="673"/>
    </location>
</feature>
<reference evidence="7 8" key="1">
    <citation type="journal article" date="2007" name="Nature">
        <title>Evolution of genes and genomes on the Drosophila phylogeny.</title>
        <authorList>
            <consortium name="Drosophila 12 Genomes Consortium"/>
            <person name="Clark A.G."/>
            <person name="Eisen M.B."/>
            <person name="Smith D.R."/>
            <person name="Bergman C.M."/>
            <person name="Oliver B."/>
            <person name="Markow T.A."/>
            <person name="Kaufman T.C."/>
            <person name="Kellis M."/>
            <person name="Gelbart W."/>
            <person name="Iyer V.N."/>
            <person name="Pollard D.A."/>
            <person name="Sackton T.B."/>
            <person name="Larracuente A.M."/>
            <person name="Singh N.D."/>
            <person name="Abad J.P."/>
            <person name="Abt D.N."/>
            <person name="Adryan B."/>
            <person name="Aguade M."/>
            <person name="Akashi H."/>
            <person name="Anderson W.W."/>
            <person name="Aquadro C.F."/>
            <person name="Ardell D.H."/>
            <person name="Arguello R."/>
            <person name="Artieri C.G."/>
            <person name="Barbash D.A."/>
            <person name="Barker D."/>
            <person name="Barsanti P."/>
            <person name="Batterham P."/>
            <person name="Batzoglou S."/>
            <person name="Begun D."/>
            <person name="Bhutkar A."/>
            <person name="Blanco E."/>
            <person name="Bosak S.A."/>
            <person name="Bradley R.K."/>
            <person name="Brand A.D."/>
            <person name="Brent M.R."/>
            <person name="Brooks A.N."/>
            <person name="Brown R.H."/>
            <person name="Butlin R.K."/>
            <person name="Caggese C."/>
            <person name="Calvi B.R."/>
            <person name="Bernardo de Carvalho A."/>
            <person name="Caspi A."/>
            <person name="Castrezana S."/>
            <person name="Celniker S.E."/>
            <person name="Chang J.L."/>
            <person name="Chapple C."/>
            <person name="Chatterji S."/>
            <person name="Chinwalla A."/>
            <person name="Civetta A."/>
            <person name="Clifton S.W."/>
            <person name="Comeron J.M."/>
            <person name="Costello J.C."/>
            <person name="Coyne J.A."/>
            <person name="Daub J."/>
            <person name="David R.G."/>
            <person name="Delcher A.L."/>
            <person name="Delehaunty K."/>
            <person name="Do C.B."/>
            <person name="Ebling H."/>
            <person name="Edwards K."/>
            <person name="Eickbush T."/>
            <person name="Evans J.D."/>
            <person name="Filipski A."/>
            <person name="Findeiss S."/>
            <person name="Freyhult E."/>
            <person name="Fulton L."/>
            <person name="Fulton R."/>
            <person name="Garcia A.C."/>
            <person name="Gardiner A."/>
            <person name="Garfield D.A."/>
            <person name="Garvin B.E."/>
            <person name="Gibson G."/>
            <person name="Gilbert D."/>
            <person name="Gnerre S."/>
            <person name="Godfrey J."/>
            <person name="Good R."/>
            <person name="Gotea V."/>
            <person name="Gravely B."/>
            <person name="Greenberg A.J."/>
            <person name="Griffiths-Jones S."/>
            <person name="Gross S."/>
            <person name="Guigo R."/>
            <person name="Gustafson E.A."/>
            <person name="Haerty W."/>
            <person name="Hahn M.W."/>
            <person name="Halligan D.L."/>
            <person name="Halpern A.L."/>
            <person name="Halter G.M."/>
            <person name="Han M.V."/>
            <person name="Heger A."/>
            <person name="Hillier L."/>
            <person name="Hinrichs A.S."/>
            <person name="Holmes I."/>
            <person name="Hoskins R.A."/>
            <person name="Hubisz M.J."/>
            <person name="Hultmark D."/>
            <person name="Huntley M.A."/>
            <person name="Jaffe D.B."/>
            <person name="Jagadeeshan S."/>
            <person name="Jeck W.R."/>
            <person name="Johnson J."/>
            <person name="Jones C.D."/>
            <person name="Jordan W.C."/>
            <person name="Karpen G.H."/>
            <person name="Kataoka E."/>
            <person name="Keightley P.D."/>
            <person name="Kheradpour P."/>
            <person name="Kirkness E.F."/>
            <person name="Koerich L.B."/>
            <person name="Kristiansen K."/>
            <person name="Kudrna D."/>
            <person name="Kulathinal R.J."/>
            <person name="Kumar S."/>
            <person name="Kwok R."/>
            <person name="Lander E."/>
            <person name="Langley C.H."/>
            <person name="Lapoint R."/>
            <person name="Lazzaro B.P."/>
            <person name="Lee S.J."/>
            <person name="Levesque L."/>
            <person name="Li R."/>
            <person name="Lin C.F."/>
            <person name="Lin M.F."/>
            <person name="Lindblad-Toh K."/>
            <person name="Llopart A."/>
            <person name="Long M."/>
            <person name="Low L."/>
            <person name="Lozovsky E."/>
            <person name="Lu J."/>
            <person name="Luo M."/>
            <person name="Machado C.A."/>
            <person name="Makalowski W."/>
            <person name="Marzo M."/>
            <person name="Matsuda M."/>
            <person name="Matzkin L."/>
            <person name="McAllister B."/>
            <person name="McBride C.S."/>
            <person name="McKernan B."/>
            <person name="McKernan K."/>
            <person name="Mendez-Lago M."/>
            <person name="Minx P."/>
            <person name="Mollenhauer M.U."/>
            <person name="Montooth K."/>
            <person name="Mount S.M."/>
            <person name="Mu X."/>
            <person name="Myers E."/>
            <person name="Negre B."/>
            <person name="Newfeld S."/>
            <person name="Nielsen R."/>
            <person name="Noor M.A."/>
            <person name="O'Grady P."/>
            <person name="Pachter L."/>
            <person name="Papaceit M."/>
            <person name="Parisi M.J."/>
            <person name="Parisi M."/>
            <person name="Parts L."/>
            <person name="Pedersen J.S."/>
            <person name="Pesole G."/>
            <person name="Phillippy A.M."/>
            <person name="Ponting C.P."/>
            <person name="Pop M."/>
            <person name="Porcelli D."/>
            <person name="Powell J.R."/>
            <person name="Prohaska S."/>
            <person name="Pruitt K."/>
            <person name="Puig M."/>
            <person name="Quesneville H."/>
            <person name="Ram K.R."/>
            <person name="Rand D."/>
            <person name="Rasmussen M.D."/>
            <person name="Reed L.K."/>
            <person name="Reenan R."/>
            <person name="Reily A."/>
            <person name="Remington K.A."/>
            <person name="Rieger T.T."/>
            <person name="Ritchie M.G."/>
            <person name="Robin C."/>
            <person name="Rogers Y.H."/>
            <person name="Rohde C."/>
            <person name="Rozas J."/>
            <person name="Rubenfield M.J."/>
            <person name="Ruiz A."/>
            <person name="Russo S."/>
            <person name="Salzberg S.L."/>
            <person name="Sanchez-Gracia A."/>
            <person name="Saranga D.J."/>
            <person name="Sato H."/>
            <person name="Schaeffer S.W."/>
            <person name="Schatz M.C."/>
            <person name="Schlenke T."/>
            <person name="Schwartz R."/>
            <person name="Segarra C."/>
            <person name="Singh R.S."/>
            <person name="Sirot L."/>
            <person name="Sirota M."/>
            <person name="Sisneros N.B."/>
            <person name="Smith C.D."/>
            <person name="Smith T.F."/>
            <person name="Spieth J."/>
            <person name="Stage D.E."/>
            <person name="Stark A."/>
            <person name="Stephan W."/>
            <person name="Strausberg R.L."/>
            <person name="Strempel S."/>
            <person name="Sturgill D."/>
            <person name="Sutton G."/>
            <person name="Sutton G.G."/>
            <person name="Tao W."/>
            <person name="Teichmann S."/>
            <person name="Tobari Y.N."/>
            <person name="Tomimura Y."/>
            <person name="Tsolas J.M."/>
            <person name="Valente V.L."/>
            <person name="Venter E."/>
            <person name="Venter J.C."/>
            <person name="Vicario S."/>
            <person name="Vieira F.G."/>
            <person name="Vilella A.J."/>
            <person name="Villasante A."/>
            <person name="Walenz B."/>
            <person name="Wang J."/>
            <person name="Wasserman M."/>
            <person name="Watts T."/>
            <person name="Wilson D."/>
            <person name="Wilson R.K."/>
            <person name="Wing R.A."/>
            <person name="Wolfner M.F."/>
            <person name="Wong A."/>
            <person name="Wong G.K."/>
            <person name="Wu C.I."/>
            <person name="Wu G."/>
            <person name="Yamamoto D."/>
            <person name="Yang H.P."/>
            <person name="Yang S.P."/>
            <person name="Yorke J.A."/>
            <person name="Yoshida K."/>
            <person name="Zdobnov E."/>
            <person name="Zhang P."/>
            <person name="Zhang Y."/>
            <person name="Zimin A.V."/>
            <person name="Baldwin J."/>
            <person name="Abdouelleil A."/>
            <person name="Abdulkadir J."/>
            <person name="Abebe A."/>
            <person name="Abera B."/>
            <person name="Abreu J."/>
            <person name="Acer S.C."/>
            <person name="Aftuck L."/>
            <person name="Alexander A."/>
            <person name="An P."/>
            <person name="Anderson E."/>
            <person name="Anderson S."/>
            <person name="Arachi H."/>
            <person name="Azer M."/>
            <person name="Bachantsang P."/>
            <person name="Barry A."/>
            <person name="Bayul T."/>
            <person name="Berlin A."/>
            <person name="Bessette D."/>
            <person name="Bloom T."/>
            <person name="Blye J."/>
            <person name="Boguslavskiy L."/>
            <person name="Bonnet C."/>
            <person name="Boukhgalter B."/>
            <person name="Bourzgui I."/>
            <person name="Brown A."/>
            <person name="Cahill P."/>
            <person name="Channer S."/>
            <person name="Cheshatsang Y."/>
            <person name="Chuda L."/>
            <person name="Citroen M."/>
            <person name="Collymore A."/>
            <person name="Cooke P."/>
            <person name="Costello M."/>
            <person name="D'Aco K."/>
            <person name="Daza R."/>
            <person name="De Haan G."/>
            <person name="DeGray S."/>
            <person name="DeMaso C."/>
            <person name="Dhargay N."/>
            <person name="Dooley K."/>
            <person name="Dooley E."/>
            <person name="Doricent M."/>
            <person name="Dorje P."/>
            <person name="Dorjee K."/>
            <person name="Dupes A."/>
            <person name="Elong R."/>
            <person name="Falk J."/>
            <person name="Farina A."/>
            <person name="Faro S."/>
            <person name="Ferguson D."/>
            <person name="Fisher S."/>
            <person name="Foley C.D."/>
            <person name="Franke A."/>
            <person name="Friedrich D."/>
            <person name="Gadbois L."/>
            <person name="Gearin G."/>
            <person name="Gearin C.R."/>
            <person name="Giannoukos G."/>
            <person name="Goode T."/>
            <person name="Graham J."/>
            <person name="Grandbois E."/>
            <person name="Grewal S."/>
            <person name="Gyaltsen K."/>
            <person name="Hafez N."/>
            <person name="Hagos B."/>
            <person name="Hall J."/>
            <person name="Henson C."/>
            <person name="Hollinger A."/>
            <person name="Honan T."/>
            <person name="Huard M.D."/>
            <person name="Hughes L."/>
            <person name="Hurhula B."/>
            <person name="Husby M.E."/>
            <person name="Kamat A."/>
            <person name="Kanga B."/>
            <person name="Kashin S."/>
            <person name="Khazanovich D."/>
            <person name="Kisner P."/>
            <person name="Lance K."/>
            <person name="Lara M."/>
            <person name="Lee W."/>
            <person name="Lennon N."/>
            <person name="Letendre F."/>
            <person name="LeVine R."/>
            <person name="Lipovsky A."/>
            <person name="Liu X."/>
            <person name="Liu J."/>
            <person name="Liu S."/>
            <person name="Lokyitsang T."/>
            <person name="Lokyitsang Y."/>
            <person name="Lubonja R."/>
            <person name="Lui A."/>
            <person name="MacDonald P."/>
            <person name="Magnisalis V."/>
            <person name="Maru K."/>
            <person name="Matthews C."/>
            <person name="McCusker W."/>
            <person name="McDonough S."/>
            <person name="Mehta T."/>
            <person name="Meldrim J."/>
            <person name="Meneus L."/>
            <person name="Mihai O."/>
            <person name="Mihalev A."/>
            <person name="Mihova T."/>
            <person name="Mittelman R."/>
            <person name="Mlenga V."/>
            <person name="Montmayeur A."/>
            <person name="Mulrain L."/>
            <person name="Navidi A."/>
            <person name="Naylor J."/>
            <person name="Negash T."/>
            <person name="Nguyen T."/>
            <person name="Nguyen N."/>
            <person name="Nicol R."/>
            <person name="Norbu C."/>
            <person name="Norbu N."/>
            <person name="Novod N."/>
            <person name="O'Neill B."/>
            <person name="Osman S."/>
            <person name="Markiewicz E."/>
            <person name="Oyono O.L."/>
            <person name="Patti C."/>
            <person name="Phunkhang P."/>
            <person name="Pierre F."/>
            <person name="Priest M."/>
            <person name="Raghuraman S."/>
            <person name="Rege F."/>
            <person name="Reyes R."/>
            <person name="Rise C."/>
            <person name="Rogov P."/>
            <person name="Ross K."/>
            <person name="Ryan E."/>
            <person name="Settipalli S."/>
            <person name="Shea T."/>
            <person name="Sherpa N."/>
            <person name="Shi L."/>
            <person name="Shih D."/>
            <person name="Sparrow T."/>
            <person name="Spaulding J."/>
            <person name="Stalker J."/>
            <person name="Stange-Thomann N."/>
            <person name="Stavropoulos S."/>
            <person name="Stone C."/>
            <person name="Strader C."/>
            <person name="Tesfaye S."/>
            <person name="Thomson T."/>
            <person name="Thoulutsang Y."/>
            <person name="Thoulutsang D."/>
            <person name="Topham K."/>
            <person name="Topping I."/>
            <person name="Tsamla T."/>
            <person name="Vassiliev H."/>
            <person name="Vo A."/>
            <person name="Wangchuk T."/>
            <person name="Wangdi T."/>
            <person name="Weiand M."/>
            <person name="Wilkinson J."/>
            <person name="Wilson A."/>
            <person name="Yadav S."/>
            <person name="Young G."/>
            <person name="Yu Q."/>
            <person name="Zembek L."/>
            <person name="Zhong D."/>
            <person name="Zimmer A."/>
            <person name="Zwirko Z."/>
            <person name="Jaffe D.B."/>
            <person name="Alvarez P."/>
            <person name="Brockman W."/>
            <person name="Butler J."/>
            <person name="Chin C."/>
            <person name="Gnerre S."/>
            <person name="Grabherr M."/>
            <person name="Kleber M."/>
            <person name="Mauceli E."/>
            <person name="MacCallum I."/>
        </authorList>
    </citation>
    <scope>NUCLEOTIDE SEQUENCE [LARGE SCALE GENOMIC DNA]</scope>
    <source>
        <strain evidence="8">Tucson 15287-2541.00</strain>
    </source>
</reference>
<keyword evidence="8" id="KW-1185">Reference proteome</keyword>
<feature type="compositionally biased region" description="Polar residues" evidence="5">
    <location>
        <begin position="1"/>
        <end position="22"/>
    </location>
</feature>
<dbReference type="OMA" id="MIITQDF"/>
<evidence type="ECO:0000256" key="1">
    <source>
        <dbReference type="ARBA" id="ARBA00004138"/>
    </source>
</evidence>
<feature type="coiled-coil region" evidence="4">
    <location>
        <begin position="645"/>
        <end position="679"/>
    </location>
</feature>
<dbReference type="KEGG" id="dgr:6560455"/>
<dbReference type="InParanoid" id="B4J5C0"/>
<dbReference type="SMR" id="B4J5C0"/>
<feature type="region of interest" description="Disordered" evidence="5">
    <location>
        <begin position="266"/>
        <end position="285"/>
    </location>
</feature>
<protein>
    <submittedName>
        <fullName evidence="7">GH20278</fullName>
    </submittedName>
</protein>
<evidence type="ECO:0000313" key="8">
    <source>
        <dbReference type="Proteomes" id="UP000001070"/>
    </source>
</evidence>
<evidence type="ECO:0000256" key="5">
    <source>
        <dbReference type="SAM" id="MobiDB-lite"/>
    </source>
</evidence>